<accession>A0A5J4WPA2</accession>
<dbReference type="AlphaFoldDB" id="A0A5J4WPA2"/>
<proteinExistence type="predicted"/>
<gene>
    <name evidence="1" type="ORF">EZS28_007677</name>
</gene>
<dbReference type="EMBL" id="SNRW01001337">
    <property type="protein sequence ID" value="KAA6396794.1"/>
    <property type="molecule type" value="Genomic_DNA"/>
</dbReference>
<evidence type="ECO:0000313" key="1">
    <source>
        <dbReference type="EMBL" id="KAA6396794.1"/>
    </source>
</evidence>
<name>A0A5J4WPA2_9EUKA</name>
<organism evidence="1 2">
    <name type="scientific">Streblomastix strix</name>
    <dbReference type="NCBI Taxonomy" id="222440"/>
    <lineage>
        <taxon>Eukaryota</taxon>
        <taxon>Metamonada</taxon>
        <taxon>Preaxostyla</taxon>
        <taxon>Oxymonadida</taxon>
        <taxon>Streblomastigidae</taxon>
        <taxon>Streblomastix</taxon>
    </lineage>
</organism>
<reference evidence="1 2" key="1">
    <citation type="submission" date="2019-03" db="EMBL/GenBank/DDBJ databases">
        <title>Single cell metagenomics reveals metabolic interactions within the superorganism composed of flagellate Streblomastix strix and complex community of Bacteroidetes bacteria on its surface.</title>
        <authorList>
            <person name="Treitli S.C."/>
            <person name="Kolisko M."/>
            <person name="Husnik F."/>
            <person name="Keeling P."/>
            <person name="Hampl V."/>
        </authorList>
    </citation>
    <scope>NUCLEOTIDE SEQUENCE [LARGE SCALE GENOMIC DNA]</scope>
    <source>
        <strain evidence="1">ST1C</strain>
    </source>
</reference>
<protein>
    <submittedName>
        <fullName evidence="1">Uncharacterized protein</fullName>
    </submittedName>
</protein>
<evidence type="ECO:0000313" key="2">
    <source>
        <dbReference type="Proteomes" id="UP000324800"/>
    </source>
</evidence>
<sequence length="165" mass="19274">MIKLLESEDEDIREKSVDIILKIIQTGANELKEGQQHPTLPLPPEIRKDIIDELKIFDDIKELALIAECPDNHDEILEENFENELLKEDDEIISNLQITYNLLKFGSNSNKIKVALTTKDKVEELTDDEYLDKLIQEYYWIKRDQFKSKAKEVLTMITKIIGENK</sequence>
<comment type="caution">
    <text evidence="1">The sequence shown here is derived from an EMBL/GenBank/DDBJ whole genome shotgun (WGS) entry which is preliminary data.</text>
</comment>
<dbReference type="Proteomes" id="UP000324800">
    <property type="component" value="Unassembled WGS sequence"/>
</dbReference>